<evidence type="ECO:0000256" key="4">
    <source>
        <dbReference type="PIRSR" id="PIRSR005384-2"/>
    </source>
</evidence>
<dbReference type="NCBIfam" id="NF004051">
    <property type="entry name" value="PRK05571.1"/>
    <property type="match status" value="1"/>
</dbReference>
<organism evidence="5 6">
    <name type="scientific">Dubosiella newyorkensis</name>
    <dbReference type="NCBI Taxonomy" id="1862672"/>
    <lineage>
        <taxon>Bacteria</taxon>
        <taxon>Bacillati</taxon>
        <taxon>Bacillota</taxon>
        <taxon>Erysipelotrichia</taxon>
        <taxon>Erysipelotrichales</taxon>
        <taxon>Erysipelotrichaceae</taxon>
        <taxon>Dubosiella</taxon>
    </lineage>
</organism>
<keyword evidence="2 5" id="KW-0413">Isomerase</keyword>
<dbReference type="OrthoDB" id="1778624at2"/>
<reference evidence="5 6" key="1">
    <citation type="submission" date="2016-11" db="EMBL/GenBank/DDBJ databases">
        <title>Description of two novel members of the family Erysipelotrichaceae: Ileibacterium lipovorans gen. nov., sp. nov. and Dubosiella newyorkensis, gen. nov., sp. nov.</title>
        <authorList>
            <person name="Cox L.M."/>
            <person name="Sohn J."/>
            <person name="Tyrrell K.L."/>
            <person name="Citron D.M."/>
            <person name="Lawson P.A."/>
            <person name="Patel N.B."/>
            <person name="Iizumi T."/>
            <person name="Perez-Perez G.I."/>
            <person name="Goldstein E.J."/>
            <person name="Blaser M.J."/>
        </authorList>
    </citation>
    <scope>NUCLEOTIDE SEQUENCE [LARGE SCALE GENOMIC DNA]</scope>
    <source>
        <strain evidence="5 6">NYU-BL-A4</strain>
    </source>
</reference>
<evidence type="ECO:0000256" key="1">
    <source>
        <dbReference type="ARBA" id="ARBA00008754"/>
    </source>
</evidence>
<accession>A0A1U7NQX2</accession>
<dbReference type="SUPFAM" id="SSF89623">
    <property type="entry name" value="Ribose/Galactose isomerase RpiB/AlsB"/>
    <property type="match status" value="1"/>
</dbReference>
<evidence type="ECO:0000256" key="3">
    <source>
        <dbReference type="PIRSR" id="PIRSR005384-1"/>
    </source>
</evidence>
<feature type="active site" description="Proton acceptor" evidence="3">
    <location>
        <position position="65"/>
    </location>
</feature>
<dbReference type="GO" id="GO:0005975">
    <property type="term" value="P:carbohydrate metabolic process"/>
    <property type="evidence" value="ECO:0007669"/>
    <property type="project" value="InterPro"/>
</dbReference>
<feature type="binding site" evidence="4">
    <location>
        <position position="137"/>
    </location>
    <ligand>
        <name>D-ribulose 5-phosphate</name>
        <dbReference type="ChEBI" id="CHEBI:58121"/>
    </ligand>
</feature>
<dbReference type="NCBIfam" id="TIGR00689">
    <property type="entry name" value="rpiB_lacA_lacB"/>
    <property type="match status" value="1"/>
</dbReference>
<feature type="binding site" evidence="4">
    <location>
        <begin position="66"/>
        <end position="70"/>
    </location>
    <ligand>
        <name>D-ribulose 5-phosphate</name>
        <dbReference type="ChEBI" id="CHEBI:58121"/>
    </ligand>
</feature>
<comment type="similarity">
    <text evidence="1">Belongs to the LacAB/RpiB family.</text>
</comment>
<dbReference type="InterPro" id="IPR036569">
    <property type="entry name" value="RpiB_LacA_LacB_sf"/>
</dbReference>
<dbReference type="EMBL" id="MPKA01000004">
    <property type="protein sequence ID" value="OLU48028.1"/>
    <property type="molecule type" value="Genomic_DNA"/>
</dbReference>
<feature type="active site" description="Proton donor" evidence="3">
    <location>
        <position position="98"/>
    </location>
</feature>
<feature type="binding site" evidence="4">
    <location>
        <begin position="8"/>
        <end position="9"/>
    </location>
    <ligand>
        <name>D-ribulose 5-phosphate</name>
        <dbReference type="ChEBI" id="CHEBI:58121"/>
    </ligand>
</feature>
<dbReference type="PANTHER" id="PTHR30345">
    <property type="entry name" value="RIBOSE-5-PHOSPHATE ISOMERASE B"/>
    <property type="match status" value="1"/>
</dbReference>
<comment type="caution">
    <text evidence="5">The sequence shown here is derived from an EMBL/GenBank/DDBJ whole genome shotgun (WGS) entry which is preliminary data.</text>
</comment>
<evidence type="ECO:0000313" key="5">
    <source>
        <dbReference type="EMBL" id="OLU48028.1"/>
    </source>
</evidence>
<dbReference type="PANTHER" id="PTHR30345:SF0">
    <property type="entry name" value="DNA DAMAGE-REPAIR_TOLERATION PROTEIN DRT102"/>
    <property type="match status" value="1"/>
</dbReference>
<name>A0A1U7NQX2_9FIRM</name>
<sequence length="147" mass="16252">MKLGIGCDHGAYEYKTEIVEMLQEQGLEVIDCGCYDRKSVDYPDYAEKVANLVVAGDVDLGIVMCGTGIGISMAANKIKGIRCGLCTNTTMARLTREHNDANMLALGQRTTGIEVAKDIVNTFVNTEFSYGERHQKRIKKLHDLEEC</sequence>
<dbReference type="AlphaFoldDB" id="A0A1U7NQX2"/>
<dbReference type="STRING" id="1862672.BO225_00040"/>
<feature type="binding site" evidence="4">
    <location>
        <position position="109"/>
    </location>
    <ligand>
        <name>D-ribulose 5-phosphate</name>
        <dbReference type="ChEBI" id="CHEBI:58121"/>
    </ligand>
</feature>
<keyword evidence="6" id="KW-1185">Reference proteome</keyword>
<evidence type="ECO:0000256" key="2">
    <source>
        <dbReference type="ARBA" id="ARBA00023235"/>
    </source>
</evidence>
<dbReference type="InterPro" id="IPR004785">
    <property type="entry name" value="RpiB"/>
</dbReference>
<dbReference type="Pfam" id="PF02502">
    <property type="entry name" value="LacAB_rpiB"/>
    <property type="match status" value="1"/>
</dbReference>
<protein>
    <submittedName>
        <fullName evidence="5">Ribose 5-phosphate isomerase B</fullName>
    </submittedName>
</protein>
<dbReference type="NCBIfam" id="TIGR01120">
    <property type="entry name" value="rpiB"/>
    <property type="match status" value="1"/>
</dbReference>
<dbReference type="GO" id="GO:0016861">
    <property type="term" value="F:intramolecular oxidoreductase activity, interconverting aldoses and ketoses"/>
    <property type="evidence" value="ECO:0007669"/>
    <property type="project" value="UniProtKB-ARBA"/>
</dbReference>
<dbReference type="Gene3D" id="3.40.1400.10">
    <property type="entry name" value="Sugar-phosphate isomerase, RpiB/LacA/LacB"/>
    <property type="match status" value="1"/>
</dbReference>
<dbReference type="Proteomes" id="UP000186705">
    <property type="component" value="Unassembled WGS sequence"/>
</dbReference>
<feature type="binding site" evidence="4">
    <location>
        <position position="99"/>
    </location>
    <ligand>
        <name>D-ribulose 5-phosphate</name>
        <dbReference type="ChEBI" id="CHEBI:58121"/>
    </ligand>
</feature>
<proteinExistence type="inferred from homology"/>
<dbReference type="RefSeq" id="WP_076340277.1">
    <property type="nucleotide sequence ID" value="NZ_CAPDDE010000053.1"/>
</dbReference>
<dbReference type="GeneID" id="78274350"/>
<evidence type="ECO:0000313" key="6">
    <source>
        <dbReference type="Proteomes" id="UP000186705"/>
    </source>
</evidence>
<feature type="binding site" evidence="4">
    <location>
        <position position="133"/>
    </location>
    <ligand>
        <name>D-ribulose 5-phosphate</name>
        <dbReference type="ChEBI" id="CHEBI:58121"/>
    </ligand>
</feature>
<gene>
    <name evidence="5" type="ORF">BO225_00040</name>
</gene>
<dbReference type="PIRSF" id="PIRSF005384">
    <property type="entry name" value="RpiB_LacA_B"/>
    <property type="match status" value="1"/>
</dbReference>
<dbReference type="InterPro" id="IPR003500">
    <property type="entry name" value="RpiB_LacA_LacB"/>
</dbReference>